<sequence>MLKKIIIGFCFLFGIFLFENQAQAVDSTNKASKCWTKTACESARAGFGGVPGEGLYTGSDAQELCGKDHLVPGGGKEPTGFCLPAGQSITKISFGGKQTFANFGEFIQYIYRYGMWLAGILAVAFIVISGLQWAASGGNSDMIGSAKNRITGAVTGLILLALSYTILSTINPYLVQLRLPQTWMINRIGMAAAFCSDAKDAKISLFTKSDTSQIEKEKIKATKLAEVESKGYKETYLNAKCGYEYFVDGTSGQTCQGNICGGGICGSAIKDKKLTSNKVCYEGDLIIKFSADMANNFLSQAPFLGIGFAQLKDKWLTNNLVIYGVCEMPNNGVCSSDQTISGGEKIKMSQSTLEGEVLSNYLRIYHGIRDLGAGTFCKDTELKNLKGIIIKTELDENWKFTDPNLYIAIPSSGNNAYIGDFKTVFDKVKAEDSAKVYERLKVGLELNALVTFNMFSKISDEDWSGPNDLEFEELCKNYTSSEDGAEVKLKLKKDTGGFCFLAGTEILTPAGNKKIEMLGTGDEVISYNIEDGSYHIGKIAGVRKQNSEAYYLINHGLLRVTDQHPIYLRKKSNKQTGWASNNPSGTHKLTGLNVMQLEVGDEVFTDNKKWVNITDIVHISKEVETYNVLNVEPYNTYFANGILVHNKI</sequence>
<dbReference type="InterPro" id="IPR006141">
    <property type="entry name" value="Intein_N"/>
</dbReference>
<protein>
    <recommendedName>
        <fullName evidence="3">Hint domain-containing protein</fullName>
    </recommendedName>
</protein>
<dbReference type="Gene3D" id="2.170.16.10">
    <property type="entry name" value="Hedgehog/Intein (Hint) domain"/>
    <property type="match status" value="1"/>
</dbReference>
<evidence type="ECO:0000259" key="3">
    <source>
        <dbReference type="SMART" id="SM00306"/>
    </source>
</evidence>
<accession>A0A1F6N4Q3</accession>
<keyword evidence="1" id="KW-0472">Membrane</keyword>
<dbReference type="SUPFAM" id="SSF51294">
    <property type="entry name" value="Hedgehog/intein (Hint) domain"/>
    <property type="match status" value="1"/>
</dbReference>
<keyword evidence="1" id="KW-0812">Transmembrane</keyword>
<keyword evidence="2" id="KW-0732">Signal</keyword>
<feature type="chain" id="PRO_5009525716" description="Hint domain-containing protein" evidence="2">
    <location>
        <begin position="25"/>
        <end position="648"/>
    </location>
</feature>
<evidence type="ECO:0000256" key="2">
    <source>
        <dbReference type="SAM" id="SignalP"/>
    </source>
</evidence>
<dbReference type="AlphaFoldDB" id="A0A1F6N4Q3"/>
<feature type="transmembrane region" description="Helical" evidence="1">
    <location>
        <begin position="113"/>
        <end position="135"/>
    </location>
</feature>
<feature type="transmembrane region" description="Helical" evidence="1">
    <location>
        <begin position="156"/>
        <end position="175"/>
    </location>
</feature>
<dbReference type="GO" id="GO:0016539">
    <property type="term" value="P:intein-mediated protein splicing"/>
    <property type="evidence" value="ECO:0007669"/>
    <property type="project" value="InterPro"/>
</dbReference>
<reference evidence="4 5" key="1">
    <citation type="journal article" date="2016" name="Nat. Commun.">
        <title>Thousands of microbial genomes shed light on interconnected biogeochemical processes in an aquifer system.</title>
        <authorList>
            <person name="Anantharaman K."/>
            <person name="Brown C.T."/>
            <person name="Hug L.A."/>
            <person name="Sharon I."/>
            <person name="Castelle C.J."/>
            <person name="Probst A.J."/>
            <person name="Thomas B.C."/>
            <person name="Singh A."/>
            <person name="Wilkins M.J."/>
            <person name="Karaoz U."/>
            <person name="Brodie E.L."/>
            <person name="Williams K.H."/>
            <person name="Hubbard S.S."/>
            <person name="Banfield J.F."/>
        </authorList>
    </citation>
    <scope>NUCLEOTIDE SEQUENCE [LARGE SCALE GENOMIC DNA]</scope>
</reference>
<dbReference type="CDD" id="cd00081">
    <property type="entry name" value="Hint"/>
    <property type="match status" value="1"/>
</dbReference>
<keyword evidence="1" id="KW-1133">Transmembrane helix</keyword>
<organism evidence="4 5">
    <name type="scientific">Candidatus Magasanikbacteria bacterium RIFCSPLOWO2_01_FULL_40_15</name>
    <dbReference type="NCBI Taxonomy" id="1798686"/>
    <lineage>
        <taxon>Bacteria</taxon>
        <taxon>Candidatus Magasanikiibacteriota</taxon>
    </lineage>
</organism>
<comment type="caution">
    <text evidence="4">The sequence shown here is derived from an EMBL/GenBank/DDBJ whole genome shotgun (WGS) entry which is preliminary data.</text>
</comment>
<proteinExistence type="predicted"/>
<gene>
    <name evidence="4" type="ORF">A2983_04495</name>
</gene>
<dbReference type="PROSITE" id="PS50817">
    <property type="entry name" value="INTEIN_N_TER"/>
    <property type="match status" value="1"/>
</dbReference>
<evidence type="ECO:0000256" key="1">
    <source>
        <dbReference type="SAM" id="Phobius"/>
    </source>
</evidence>
<evidence type="ECO:0000313" key="5">
    <source>
        <dbReference type="Proteomes" id="UP000177040"/>
    </source>
</evidence>
<feature type="signal peptide" evidence="2">
    <location>
        <begin position="1"/>
        <end position="24"/>
    </location>
</feature>
<name>A0A1F6N4Q3_9BACT</name>
<dbReference type="InterPro" id="IPR036844">
    <property type="entry name" value="Hint_dom_sf"/>
</dbReference>
<evidence type="ECO:0000313" key="4">
    <source>
        <dbReference type="EMBL" id="OGH78728.1"/>
    </source>
</evidence>
<dbReference type="Proteomes" id="UP000177040">
    <property type="component" value="Unassembled WGS sequence"/>
</dbReference>
<dbReference type="SMART" id="SM00306">
    <property type="entry name" value="HintN"/>
    <property type="match status" value="1"/>
</dbReference>
<feature type="domain" description="Hint" evidence="3">
    <location>
        <begin position="497"/>
        <end position="607"/>
    </location>
</feature>
<dbReference type="EMBL" id="MFQH01000003">
    <property type="protein sequence ID" value="OGH78728.1"/>
    <property type="molecule type" value="Genomic_DNA"/>
</dbReference>
<dbReference type="InterPro" id="IPR003587">
    <property type="entry name" value="Hint_dom_N"/>
</dbReference>